<feature type="compositionally biased region" description="Polar residues" evidence="1">
    <location>
        <begin position="206"/>
        <end position="215"/>
    </location>
</feature>
<feature type="region of interest" description="Disordered" evidence="1">
    <location>
        <begin position="117"/>
        <end position="176"/>
    </location>
</feature>
<sequence>MSSQLPKQQQPKPRPTKPKPPPKAKPTETPLDLDNIEWSSPTKTELDDTTESSEEYPPYDPRIQRLLATMPLGCPLPPNYRPTRNIKPTSTAEERGWKRPWPISDWLQSDMYRIFGSSRQMDRQPKRRKMKPAEASLLKQCGITPKKWVTHPKLPGERGKGKDKRRRKEPAKAGRSLVVTLKISNGGLAKFPSSTPELGALDPVSSEATCETPTNGMRARITSIGTDPEPFGPSHQDQLIVKLRISSARLAQTDRSQVNKPFGDRIQEPAIGFEESQGRIATTAAQEDIPALNDESGASPTPIRDSASAAVSPHPEMDLPNSALSTPAFAGQEELSPSHDDACEASPESSVPTSTMLSKAVQEALEAFATHQPIAPISQHDPSTTAPQVAFISGKRKSKIVKLRIHPMLLSLCFPPSTNPTKPKLQTRPGAIELPIGALRFRKRRFEPEEEDYPAKRAMVDNWASYGPPYRKTAGERAEQQRQRPTIPSASANLNSRKRLLASEEDGIPAKRVRVEEPAAFVAPALATAPTTEFMMGEGSSLLPQASDDIWGSYSMPLTYYLGGAGLPLEQDSSLSDIQEDSIRAASDFTTRYGEDMEL</sequence>
<feature type="region of interest" description="Disordered" evidence="1">
    <location>
        <begin position="1"/>
        <end position="58"/>
    </location>
</feature>
<keyword evidence="3" id="KW-1185">Reference proteome</keyword>
<accession>A0A3N4IF48</accession>
<evidence type="ECO:0000256" key="1">
    <source>
        <dbReference type="SAM" id="MobiDB-lite"/>
    </source>
</evidence>
<organism evidence="2 3">
    <name type="scientific">Ascobolus immersus RN42</name>
    <dbReference type="NCBI Taxonomy" id="1160509"/>
    <lineage>
        <taxon>Eukaryota</taxon>
        <taxon>Fungi</taxon>
        <taxon>Dikarya</taxon>
        <taxon>Ascomycota</taxon>
        <taxon>Pezizomycotina</taxon>
        <taxon>Pezizomycetes</taxon>
        <taxon>Pezizales</taxon>
        <taxon>Ascobolaceae</taxon>
        <taxon>Ascobolus</taxon>
    </lineage>
</organism>
<protein>
    <submittedName>
        <fullName evidence="2">Uncharacterized protein</fullName>
    </submittedName>
</protein>
<feature type="region of interest" description="Disordered" evidence="1">
    <location>
        <begin position="285"/>
        <end position="351"/>
    </location>
</feature>
<dbReference type="Proteomes" id="UP000275078">
    <property type="component" value="Unassembled WGS sequence"/>
</dbReference>
<name>A0A3N4IF48_ASCIM</name>
<dbReference type="EMBL" id="ML119689">
    <property type="protein sequence ID" value="RPA80334.1"/>
    <property type="molecule type" value="Genomic_DNA"/>
</dbReference>
<gene>
    <name evidence="2" type="ORF">BJ508DRAFT_327438</name>
</gene>
<reference evidence="2 3" key="1">
    <citation type="journal article" date="2018" name="Nat. Ecol. Evol.">
        <title>Pezizomycetes genomes reveal the molecular basis of ectomycorrhizal truffle lifestyle.</title>
        <authorList>
            <person name="Murat C."/>
            <person name="Payen T."/>
            <person name="Noel B."/>
            <person name="Kuo A."/>
            <person name="Morin E."/>
            <person name="Chen J."/>
            <person name="Kohler A."/>
            <person name="Krizsan K."/>
            <person name="Balestrini R."/>
            <person name="Da Silva C."/>
            <person name="Montanini B."/>
            <person name="Hainaut M."/>
            <person name="Levati E."/>
            <person name="Barry K.W."/>
            <person name="Belfiori B."/>
            <person name="Cichocki N."/>
            <person name="Clum A."/>
            <person name="Dockter R.B."/>
            <person name="Fauchery L."/>
            <person name="Guy J."/>
            <person name="Iotti M."/>
            <person name="Le Tacon F."/>
            <person name="Lindquist E.A."/>
            <person name="Lipzen A."/>
            <person name="Malagnac F."/>
            <person name="Mello A."/>
            <person name="Molinier V."/>
            <person name="Miyauchi S."/>
            <person name="Poulain J."/>
            <person name="Riccioni C."/>
            <person name="Rubini A."/>
            <person name="Sitrit Y."/>
            <person name="Splivallo R."/>
            <person name="Traeger S."/>
            <person name="Wang M."/>
            <person name="Zifcakova L."/>
            <person name="Wipf D."/>
            <person name="Zambonelli A."/>
            <person name="Paolocci F."/>
            <person name="Nowrousian M."/>
            <person name="Ottonello S."/>
            <person name="Baldrian P."/>
            <person name="Spatafora J.W."/>
            <person name="Henrissat B."/>
            <person name="Nagy L.G."/>
            <person name="Aury J.M."/>
            <person name="Wincker P."/>
            <person name="Grigoriev I.V."/>
            <person name="Bonfante P."/>
            <person name="Martin F.M."/>
        </authorList>
    </citation>
    <scope>NUCLEOTIDE SEQUENCE [LARGE SCALE GENOMIC DNA]</scope>
    <source>
        <strain evidence="2 3">RN42</strain>
    </source>
</reference>
<feature type="region of interest" description="Disordered" evidence="1">
    <location>
        <begin position="74"/>
        <end position="95"/>
    </location>
</feature>
<evidence type="ECO:0000313" key="2">
    <source>
        <dbReference type="EMBL" id="RPA80334.1"/>
    </source>
</evidence>
<evidence type="ECO:0000313" key="3">
    <source>
        <dbReference type="Proteomes" id="UP000275078"/>
    </source>
</evidence>
<feature type="region of interest" description="Disordered" evidence="1">
    <location>
        <begin position="189"/>
        <end position="235"/>
    </location>
</feature>
<dbReference type="AlphaFoldDB" id="A0A3N4IF48"/>
<feature type="compositionally biased region" description="Low complexity" evidence="1">
    <location>
        <begin position="1"/>
        <end position="11"/>
    </location>
</feature>
<proteinExistence type="predicted"/>